<feature type="compositionally biased region" description="Basic and acidic residues" evidence="1">
    <location>
        <begin position="232"/>
        <end position="244"/>
    </location>
</feature>
<dbReference type="EMBL" id="JADNRY010000203">
    <property type="protein sequence ID" value="KAF9061406.1"/>
    <property type="molecule type" value="Genomic_DNA"/>
</dbReference>
<gene>
    <name evidence="2" type="ORF">BDP27DRAFT_1369685</name>
</gene>
<feature type="region of interest" description="Disordered" evidence="1">
    <location>
        <begin position="258"/>
        <end position="323"/>
    </location>
</feature>
<evidence type="ECO:0000313" key="2">
    <source>
        <dbReference type="EMBL" id="KAF9061406.1"/>
    </source>
</evidence>
<sequence>MCRRKTRCVRLIQVSKGKKDFWMATSEYVIVKKELHDTQPSFSSQYPSFVLPFDLESLIPRVNLVLVLPVPTALKPGPAAAPSGPTRFSPNSTASFPVVASPCCPFNFETRKPTVQSTSSCPTSDFLFSSPADSRYACALPDDVCADVYAQRNYTTNPRSQCRTHSPSHIKGRTKSSHAPIHTLSSSPTLPLLLFLPTPLILLTSPSLNVHIPSPQSEPVRSRTQSRLKALRQGEEEAARRREQEEIDMELVMRLDQEEVQREEREQGRERQQQERERHQQHQEQEKPAAAALPPPPPPKYLPPPPYVIVQDEARRKAQEAKDAELARQLDLELNRG</sequence>
<comment type="caution">
    <text evidence="2">The sequence shown here is derived from an EMBL/GenBank/DDBJ whole genome shotgun (WGS) entry which is preliminary data.</text>
</comment>
<feature type="compositionally biased region" description="Pro residues" evidence="1">
    <location>
        <begin position="293"/>
        <end position="307"/>
    </location>
</feature>
<feature type="region of interest" description="Disordered" evidence="1">
    <location>
        <begin position="210"/>
        <end position="244"/>
    </location>
</feature>
<protein>
    <submittedName>
        <fullName evidence="2">Uncharacterized protein</fullName>
    </submittedName>
</protein>
<reference evidence="2" key="1">
    <citation type="submission" date="2020-11" db="EMBL/GenBank/DDBJ databases">
        <authorList>
            <consortium name="DOE Joint Genome Institute"/>
            <person name="Ahrendt S."/>
            <person name="Riley R."/>
            <person name="Andreopoulos W."/>
            <person name="Labutti K."/>
            <person name="Pangilinan J."/>
            <person name="Ruiz-Duenas F.J."/>
            <person name="Barrasa J.M."/>
            <person name="Sanchez-Garcia M."/>
            <person name="Camarero S."/>
            <person name="Miyauchi S."/>
            <person name="Serrano A."/>
            <person name="Linde D."/>
            <person name="Babiker R."/>
            <person name="Drula E."/>
            <person name="Ayuso-Fernandez I."/>
            <person name="Pacheco R."/>
            <person name="Padilla G."/>
            <person name="Ferreira P."/>
            <person name="Barriuso J."/>
            <person name="Kellner H."/>
            <person name="Castanera R."/>
            <person name="Alfaro M."/>
            <person name="Ramirez L."/>
            <person name="Pisabarro A.G."/>
            <person name="Kuo A."/>
            <person name="Tritt A."/>
            <person name="Lipzen A."/>
            <person name="He G."/>
            <person name="Yan M."/>
            <person name="Ng V."/>
            <person name="Cullen D."/>
            <person name="Martin F."/>
            <person name="Rosso M.-N."/>
            <person name="Henrissat B."/>
            <person name="Hibbett D."/>
            <person name="Martinez A.T."/>
            <person name="Grigoriev I.V."/>
        </authorList>
    </citation>
    <scope>NUCLEOTIDE SEQUENCE</scope>
    <source>
        <strain evidence="2">AH 40177</strain>
    </source>
</reference>
<feature type="compositionally biased region" description="Polar residues" evidence="1">
    <location>
        <begin position="214"/>
        <end position="223"/>
    </location>
</feature>
<evidence type="ECO:0000256" key="1">
    <source>
        <dbReference type="SAM" id="MobiDB-lite"/>
    </source>
</evidence>
<organism evidence="2 3">
    <name type="scientific">Rhodocollybia butyracea</name>
    <dbReference type="NCBI Taxonomy" id="206335"/>
    <lineage>
        <taxon>Eukaryota</taxon>
        <taxon>Fungi</taxon>
        <taxon>Dikarya</taxon>
        <taxon>Basidiomycota</taxon>
        <taxon>Agaricomycotina</taxon>
        <taxon>Agaricomycetes</taxon>
        <taxon>Agaricomycetidae</taxon>
        <taxon>Agaricales</taxon>
        <taxon>Marasmiineae</taxon>
        <taxon>Omphalotaceae</taxon>
        <taxon>Rhodocollybia</taxon>
    </lineage>
</organism>
<evidence type="ECO:0000313" key="3">
    <source>
        <dbReference type="Proteomes" id="UP000772434"/>
    </source>
</evidence>
<feature type="compositionally biased region" description="Basic and acidic residues" evidence="1">
    <location>
        <begin position="312"/>
        <end position="323"/>
    </location>
</feature>
<feature type="region of interest" description="Disordered" evidence="1">
    <location>
        <begin position="157"/>
        <end position="182"/>
    </location>
</feature>
<name>A0A9P5PDM3_9AGAR</name>
<feature type="compositionally biased region" description="Basic residues" evidence="1">
    <location>
        <begin position="166"/>
        <end position="176"/>
    </location>
</feature>
<keyword evidence="3" id="KW-1185">Reference proteome</keyword>
<dbReference type="Proteomes" id="UP000772434">
    <property type="component" value="Unassembled WGS sequence"/>
</dbReference>
<dbReference type="AlphaFoldDB" id="A0A9P5PDM3"/>
<accession>A0A9P5PDM3</accession>
<feature type="compositionally biased region" description="Basic and acidic residues" evidence="1">
    <location>
        <begin position="258"/>
        <end position="287"/>
    </location>
</feature>
<proteinExistence type="predicted"/>